<evidence type="ECO:0000313" key="2">
    <source>
        <dbReference type="Proteomes" id="UP000814033"/>
    </source>
</evidence>
<protein>
    <submittedName>
        <fullName evidence="1">Uncharacterized protein</fullName>
    </submittedName>
</protein>
<evidence type="ECO:0000313" key="1">
    <source>
        <dbReference type="EMBL" id="KAI0040383.1"/>
    </source>
</evidence>
<name>A0ACB8R8Q2_9AGAM</name>
<dbReference type="EMBL" id="MU276200">
    <property type="protein sequence ID" value="KAI0040383.1"/>
    <property type="molecule type" value="Genomic_DNA"/>
</dbReference>
<organism evidence="1 2">
    <name type="scientific">Auriscalpium vulgare</name>
    <dbReference type="NCBI Taxonomy" id="40419"/>
    <lineage>
        <taxon>Eukaryota</taxon>
        <taxon>Fungi</taxon>
        <taxon>Dikarya</taxon>
        <taxon>Basidiomycota</taxon>
        <taxon>Agaricomycotina</taxon>
        <taxon>Agaricomycetes</taxon>
        <taxon>Russulales</taxon>
        <taxon>Auriscalpiaceae</taxon>
        <taxon>Auriscalpium</taxon>
    </lineage>
</organism>
<reference evidence="1" key="1">
    <citation type="submission" date="2021-02" db="EMBL/GenBank/DDBJ databases">
        <authorList>
            <consortium name="DOE Joint Genome Institute"/>
            <person name="Ahrendt S."/>
            <person name="Looney B.P."/>
            <person name="Miyauchi S."/>
            <person name="Morin E."/>
            <person name="Drula E."/>
            <person name="Courty P.E."/>
            <person name="Chicoki N."/>
            <person name="Fauchery L."/>
            <person name="Kohler A."/>
            <person name="Kuo A."/>
            <person name="Labutti K."/>
            <person name="Pangilinan J."/>
            <person name="Lipzen A."/>
            <person name="Riley R."/>
            <person name="Andreopoulos W."/>
            <person name="He G."/>
            <person name="Johnson J."/>
            <person name="Barry K.W."/>
            <person name="Grigoriev I.V."/>
            <person name="Nagy L."/>
            <person name="Hibbett D."/>
            <person name="Henrissat B."/>
            <person name="Matheny P.B."/>
            <person name="Labbe J."/>
            <person name="Martin F."/>
        </authorList>
    </citation>
    <scope>NUCLEOTIDE SEQUENCE</scope>
    <source>
        <strain evidence="1">FP105234-sp</strain>
    </source>
</reference>
<sequence length="75" mass="8383">MLSLIYPMPAPFSESFAQEIHDVSRTAAATARRILSLVYDASDGEIRLFEDQMLPAEWAGEANREGRECPQGRRG</sequence>
<gene>
    <name evidence="1" type="ORF">FA95DRAFT_1566417</name>
</gene>
<proteinExistence type="predicted"/>
<reference evidence="1" key="2">
    <citation type="journal article" date="2022" name="New Phytol.">
        <title>Evolutionary transition to the ectomycorrhizal habit in the genomes of a hyperdiverse lineage of mushroom-forming fungi.</title>
        <authorList>
            <person name="Looney B."/>
            <person name="Miyauchi S."/>
            <person name="Morin E."/>
            <person name="Drula E."/>
            <person name="Courty P.E."/>
            <person name="Kohler A."/>
            <person name="Kuo A."/>
            <person name="LaButti K."/>
            <person name="Pangilinan J."/>
            <person name="Lipzen A."/>
            <person name="Riley R."/>
            <person name="Andreopoulos W."/>
            <person name="He G."/>
            <person name="Johnson J."/>
            <person name="Nolan M."/>
            <person name="Tritt A."/>
            <person name="Barry K.W."/>
            <person name="Grigoriev I.V."/>
            <person name="Nagy L.G."/>
            <person name="Hibbett D."/>
            <person name="Henrissat B."/>
            <person name="Matheny P.B."/>
            <person name="Labbe J."/>
            <person name="Martin F.M."/>
        </authorList>
    </citation>
    <scope>NUCLEOTIDE SEQUENCE</scope>
    <source>
        <strain evidence="1">FP105234-sp</strain>
    </source>
</reference>
<accession>A0ACB8R8Q2</accession>
<dbReference type="Proteomes" id="UP000814033">
    <property type="component" value="Unassembled WGS sequence"/>
</dbReference>
<comment type="caution">
    <text evidence="1">The sequence shown here is derived from an EMBL/GenBank/DDBJ whole genome shotgun (WGS) entry which is preliminary data.</text>
</comment>
<keyword evidence="2" id="KW-1185">Reference proteome</keyword>